<keyword evidence="1" id="KW-0812">Transmembrane</keyword>
<name>A0A1R2CKN1_9CILI</name>
<accession>A0A1R2CKN1</accession>
<proteinExistence type="predicted"/>
<dbReference type="Proteomes" id="UP000187209">
    <property type="component" value="Unassembled WGS sequence"/>
</dbReference>
<dbReference type="AlphaFoldDB" id="A0A1R2CKN1"/>
<sequence length="540" mass="62894">MLIRLTAFLTIFIRVISQASDIFRILSPDKLNNNYLNITIATFGNPSYMPRYGHIMLQKSNKACTSEEIFDNITFVATSLTKYCNPKTLARTFQEAGAAGVIFFLSDSTWNYLQIAPNPNDTIEIPVFGIESLYSKIFESVTKSPIWVMYQYPLNIHEDSSINLVIYFTHNYTLDIYFIKEYLNLYISEPCAISYKFAYLNETHELINSTENDCKKKSNQKKMYCLPSIGNVTGEERVINSLYLSALREEIEDINTFFEVVASILEICEMDYTEECMKKATKRVFGKTISPDILNNDYWESQKALVSKYLVNSQEIFWPEHLQEAVLLSRKEQAYPKTCKGECFFSYLFDQNAHCSRCNNSECGYNNMRCLQAESQPLETCYIFMLGDGTCNEPCLNDPDCQITITLDTNSQIIYYIFIPVISVVTIYWIIIAVIFYRKTNHQNYNKDENKSLSLDVEESQNQTIIYYEQMENKKFERFCFNCHSEIKDHHFVERIDNKFCHSKNCQNLTSRIPRTPRTPNIIEDDSSIDEETKSYIIKK</sequence>
<protein>
    <recommendedName>
        <fullName evidence="5">PA domain-containing protein</fullName>
    </recommendedName>
</protein>
<keyword evidence="1" id="KW-0472">Membrane</keyword>
<feature type="signal peptide" evidence="2">
    <location>
        <begin position="1"/>
        <end position="19"/>
    </location>
</feature>
<evidence type="ECO:0000256" key="1">
    <source>
        <dbReference type="SAM" id="Phobius"/>
    </source>
</evidence>
<feature type="transmembrane region" description="Helical" evidence="1">
    <location>
        <begin position="413"/>
        <end position="437"/>
    </location>
</feature>
<keyword evidence="2" id="KW-0732">Signal</keyword>
<dbReference type="EMBL" id="MPUH01000124">
    <property type="protein sequence ID" value="OMJ89500.1"/>
    <property type="molecule type" value="Genomic_DNA"/>
</dbReference>
<gene>
    <name evidence="3" type="ORF">SteCoe_8295</name>
</gene>
<keyword evidence="4" id="KW-1185">Reference proteome</keyword>
<feature type="chain" id="PRO_5012706577" description="PA domain-containing protein" evidence="2">
    <location>
        <begin position="20"/>
        <end position="540"/>
    </location>
</feature>
<evidence type="ECO:0008006" key="5">
    <source>
        <dbReference type="Google" id="ProtNLM"/>
    </source>
</evidence>
<organism evidence="3 4">
    <name type="scientific">Stentor coeruleus</name>
    <dbReference type="NCBI Taxonomy" id="5963"/>
    <lineage>
        <taxon>Eukaryota</taxon>
        <taxon>Sar</taxon>
        <taxon>Alveolata</taxon>
        <taxon>Ciliophora</taxon>
        <taxon>Postciliodesmatophora</taxon>
        <taxon>Heterotrichea</taxon>
        <taxon>Heterotrichida</taxon>
        <taxon>Stentoridae</taxon>
        <taxon>Stentor</taxon>
    </lineage>
</organism>
<evidence type="ECO:0000313" key="4">
    <source>
        <dbReference type="Proteomes" id="UP000187209"/>
    </source>
</evidence>
<evidence type="ECO:0000313" key="3">
    <source>
        <dbReference type="EMBL" id="OMJ89500.1"/>
    </source>
</evidence>
<reference evidence="3 4" key="1">
    <citation type="submission" date="2016-11" db="EMBL/GenBank/DDBJ databases">
        <title>The macronuclear genome of Stentor coeruleus: a giant cell with tiny introns.</title>
        <authorList>
            <person name="Slabodnick M."/>
            <person name="Ruby J.G."/>
            <person name="Reiff S.B."/>
            <person name="Swart E.C."/>
            <person name="Gosai S."/>
            <person name="Prabakaran S."/>
            <person name="Witkowska E."/>
            <person name="Larue G.E."/>
            <person name="Fisher S."/>
            <person name="Freeman R.M."/>
            <person name="Gunawardena J."/>
            <person name="Chu W."/>
            <person name="Stover N.A."/>
            <person name="Gregory B.D."/>
            <person name="Nowacki M."/>
            <person name="Derisi J."/>
            <person name="Roy S.W."/>
            <person name="Marshall W.F."/>
            <person name="Sood P."/>
        </authorList>
    </citation>
    <scope>NUCLEOTIDE SEQUENCE [LARGE SCALE GENOMIC DNA]</scope>
    <source>
        <strain evidence="3">WM001</strain>
    </source>
</reference>
<evidence type="ECO:0000256" key="2">
    <source>
        <dbReference type="SAM" id="SignalP"/>
    </source>
</evidence>
<keyword evidence="1" id="KW-1133">Transmembrane helix</keyword>
<comment type="caution">
    <text evidence="3">The sequence shown here is derived from an EMBL/GenBank/DDBJ whole genome shotgun (WGS) entry which is preliminary data.</text>
</comment>